<protein>
    <submittedName>
        <fullName evidence="3">Ubiquitin-conjugating enzyme/RWD-like protein</fullName>
    </submittedName>
</protein>
<dbReference type="PANTHER" id="PTHR12292">
    <property type="entry name" value="RWD DOMAIN-CONTAINING PROTEIN"/>
    <property type="match status" value="1"/>
</dbReference>
<comment type="caution">
    <text evidence="3">The sequence shown here is derived from an EMBL/GenBank/DDBJ whole genome shotgun (WGS) entry which is preliminary data.</text>
</comment>
<proteinExistence type="predicted"/>
<dbReference type="Proteomes" id="UP001363622">
    <property type="component" value="Unassembled WGS sequence"/>
</dbReference>
<evidence type="ECO:0000256" key="1">
    <source>
        <dbReference type="SAM" id="MobiDB-lite"/>
    </source>
</evidence>
<accession>A0ABR1KG90</accession>
<evidence type="ECO:0000259" key="2">
    <source>
        <dbReference type="PROSITE" id="PS50908"/>
    </source>
</evidence>
<organism evidence="3 4">
    <name type="scientific">Phyllosticta citriasiana</name>
    <dbReference type="NCBI Taxonomy" id="595635"/>
    <lineage>
        <taxon>Eukaryota</taxon>
        <taxon>Fungi</taxon>
        <taxon>Dikarya</taxon>
        <taxon>Ascomycota</taxon>
        <taxon>Pezizomycotina</taxon>
        <taxon>Dothideomycetes</taxon>
        <taxon>Dothideomycetes incertae sedis</taxon>
        <taxon>Botryosphaeriales</taxon>
        <taxon>Phyllostictaceae</taxon>
        <taxon>Phyllosticta</taxon>
    </lineage>
</organism>
<dbReference type="EMBL" id="JBBPHU010000009">
    <property type="protein sequence ID" value="KAK7513847.1"/>
    <property type="molecule type" value="Genomic_DNA"/>
</dbReference>
<feature type="compositionally biased region" description="Basic and acidic residues" evidence="1">
    <location>
        <begin position="171"/>
        <end position="186"/>
    </location>
</feature>
<feature type="domain" description="RWD" evidence="2">
    <location>
        <begin position="8"/>
        <end position="121"/>
    </location>
</feature>
<keyword evidence="4" id="KW-1185">Reference proteome</keyword>
<evidence type="ECO:0000313" key="3">
    <source>
        <dbReference type="EMBL" id="KAK7513847.1"/>
    </source>
</evidence>
<sequence>MGREDQKEEREVLESIFPDEITDISDTEYRVSITLDLENEPGDETPPPTFLLRVSYPEAYPDVGPDLDILAAPNTPKHPHLDLSEDKPALLSALEPTVEENLGMAMVFTLVSALKEAAEQLVMDRRNAAAEAHDAEMRKAEEAENAKFMGERVTRERFLEWREKFYKEMAEKERKEAEEKMMEDAKKRKGAGGGGSGSGEKKLTGRQLWERGLAGKGEDEEDDDIAEGVKGVKIGA</sequence>
<evidence type="ECO:0000313" key="4">
    <source>
        <dbReference type="Proteomes" id="UP001363622"/>
    </source>
</evidence>
<feature type="region of interest" description="Disordered" evidence="1">
    <location>
        <begin position="171"/>
        <end position="236"/>
    </location>
</feature>
<dbReference type="SMART" id="SM00591">
    <property type="entry name" value="RWD"/>
    <property type="match status" value="1"/>
</dbReference>
<dbReference type="InterPro" id="IPR006575">
    <property type="entry name" value="RWD_dom"/>
</dbReference>
<dbReference type="Gene3D" id="3.10.110.10">
    <property type="entry name" value="Ubiquitin Conjugating Enzyme"/>
    <property type="match status" value="1"/>
</dbReference>
<dbReference type="PROSITE" id="PS50908">
    <property type="entry name" value="RWD"/>
    <property type="match status" value="1"/>
</dbReference>
<dbReference type="CDD" id="cd23823">
    <property type="entry name" value="RWD_GCN2"/>
    <property type="match status" value="1"/>
</dbReference>
<name>A0ABR1KG90_9PEZI</name>
<dbReference type="SUPFAM" id="SSF54495">
    <property type="entry name" value="UBC-like"/>
    <property type="match status" value="1"/>
</dbReference>
<dbReference type="Pfam" id="PF05773">
    <property type="entry name" value="RWD"/>
    <property type="match status" value="1"/>
</dbReference>
<dbReference type="InterPro" id="IPR040213">
    <property type="entry name" value="GIR2-like"/>
</dbReference>
<reference evidence="3 4" key="1">
    <citation type="submission" date="2024-04" db="EMBL/GenBank/DDBJ databases">
        <title>Phyllosticta paracitricarpa is synonymous to the EU quarantine fungus P. citricarpa based on phylogenomic analyses.</title>
        <authorList>
            <consortium name="Lawrence Berkeley National Laboratory"/>
            <person name="Van Ingen-Buijs V.A."/>
            <person name="Van Westerhoven A.C."/>
            <person name="Haridas S."/>
            <person name="Skiadas P."/>
            <person name="Martin F."/>
            <person name="Groenewald J.Z."/>
            <person name="Crous P.W."/>
            <person name="Seidl M.F."/>
        </authorList>
    </citation>
    <scope>NUCLEOTIDE SEQUENCE [LARGE SCALE GENOMIC DNA]</scope>
    <source>
        <strain evidence="3 4">CBS 123371</strain>
    </source>
</reference>
<gene>
    <name evidence="3" type="ORF">IWZ03DRAFT_395488</name>
</gene>
<dbReference type="InterPro" id="IPR016135">
    <property type="entry name" value="UBQ-conjugating_enzyme/RWD"/>
</dbReference>